<dbReference type="PANTHER" id="PTHR31672">
    <property type="entry name" value="BNACNNG10540D PROTEIN"/>
    <property type="match status" value="1"/>
</dbReference>
<dbReference type="InterPro" id="IPR011043">
    <property type="entry name" value="Gal_Oxase/kelch_b-propeller"/>
</dbReference>
<keyword evidence="3" id="KW-1185">Reference proteome</keyword>
<dbReference type="AlphaFoldDB" id="A0AAE1J0B0"/>
<dbReference type="Pfam" id="PF07734">
    <property type="entry name" value="FBA_1"/>
    <property type="match status" value="1"/>
</dbReference>
<comment type="caution">
    <text evidence="2">The sequence shown here is derived from an EMBL/GenBank/DDBJ whole genome shotgun (WGS) entry which is preliminary data.</text>
</comment>
<evidence type="ECO:0000259" key="1">
    <source>
        <dbReference type="PROSITE" id="PS50181"/>
    </source>
</evidence>
<reference evidence="2" key="1">
    <citation type="submission" date="2023-10" db="EMBL/GenBank/DDBJ databases">
        <title>Chromosome-level genome of the transformable northern wattle, Acacia crassicarpa.</title>
        <authorList>
            <person name="Massaro I."/>
            <person name="Sinha N.R."/>
            <person name="Poethig S."/>
            <person name="Leichty A.R."/>
        </authorList>
    </citation>
    <scope>NUCLEOTIDE SEQUENCE</scope>
    <source>
        <strain evidence="2">Acra3RX</strain>
        <tissue evidence="2">Leaf</tissue>
    </source>
</reference>
<feature type="domain" description="F-box" evidence="1">
    <location>
        <begin position="23"/>
        <end position="64"/>
    </location>
</feature>
<evidence type="ECO:0000313" key="2">
    <source>
        <dbReference type="EMBL" id="KAK4259409.1"/>
    </source>
</evidence>
<sequence>MLMANDFLSQSSAKEQIGDNPFLPEDIIITILKRLPVKSLIRFRCVCKDWKDLLKTPSFITEHLHHSVDENPLLFLQWGHKLDPLHFHILNHKGQLLEVQPPLPLMDSSFSIHIVGCSNGLLCLHCNDLETSLRFPLVWNPATREIRQVPSPIKNNIQFLALGFGFSPVDNDYKILVSQERADIDSLSNPLEVYSLRTGSWKEIKVEDFGGLGISDFSVTVNGAMFWFGHKVTNIAENDLFVYHEMVVSFDMVMEVFTLIPLPCDDDNSRKSFLSVYENKLAMLCDTENENYESYRTDLWVMEEGALSSGERWSWTKKYSISTSSSIYLLGIWLDKIVYCSIGLPPYDEPESETNHRTIDVLYTLNLSTHEWVHFNCPQGGYPISIIFNYAESLMPIANIHPRS</sequence>
<dbReference type="SUPFAM" id="SSF50965">
    <property type="entry name" value="Galactose oxidase, central domain"/>
    <property type="match status" value="1"/>
</dbReference>
<dbReference type="NCBIfam" id="TIGR01640">
    <property type="entry name" value="F_box_assoc_1"/>
    <property type="match status" value="1"/>
</dbReference>
<dbReference type="InterPro" id="IPR001810">
    <property type="entry name" value="F-box_dom"/>
</dbReference>
<evidence type="ECO:0000313" key="3">
    <source>
        <dbReference type="Proteomes" id="UP001293593"/>
    </source>
</evidence>
<dbReference type="PROSITE" id="PS50181">
    <property type="entry name" value="FBOX"/>
    <property type="match status" value="1"/>
</dbReference>
<dbReference type="Pfam" id="PF00646">
    <property type="entry name" value="F-box"/>
    <property type="match status" value="1"/>
</dbReference>
<dbReference type="SMART" id="SM00256">
    <property type="entry name" value="FBOX"/>
    <property type="match status" value="1"/>
</dbReference>
<organism evidence="2 3">
    <name type="scientific">Acacia crassicarpa</name>
    <name type="common">northern wattle</name>
    <dbReference type="NCBI Taxonomy" id="499986"/>
    <lineage>
        <taxon>Eukaryota</taxon>
        <taxon>Viridiplantae</taxon>
        <taxon>Streptophyta</taxon>
        <taxon>Embryophyta</taxon>
        <taxon>Tracheophyta</taxon>
        <taxon>Spermatophyta</taxon>
        <taxon>Magnoliopsida</taxon>
        <taxon>eudicotyledons</taxon>
        <taxon>Gunneridae</taxon>
        <taxon>Pentapetalae</taxon>
        <taxon>rosids</taxon>
        <taxon>fabids</taxon>
        <taxon>Fabales</taxon>
        <taxon>Fabaceae</taxon>
        <taxon>Caesalpinioideae</taxon>
        <taxon>mimosoid clade</taxon>
        <taxon>Acacieae</taxon>
        <taxon>Acacia</taxon>
    </lineage>
</organism>
<dbReference type="Gene3D" id="1.20.1280.50">
    <property type="match status" value="1"/>
</dbReference>
<name>A0AAE1J0B0_9FABA</name>
<dbReference type="InterPro" id="IPR036047">
    <property type="entry name" value="F-box-like_dom_sf"/>
</dbReference>
<gene>
    <name evidence="2" type="ORF">QN277_005745</name>
</gene>
<dbReference type="CDD" id="cd22157">
    <property type="entry name" value="F-box_AtFBW1-like"/>
    <property type="match status" value="1"/>
</dbReference>
<accession>A0AAE1J0B0</accession>
<dbReference type="InterPro" id="IPR017451">
    <property type="entry name" value="F-box-assoc_interact_dom"/>
</dbReference>
<dbReference type="InterPro" id="IPR006527">
    <property type="entry name" value="F-box-assoc_dom_typ1"/>
</dbReference>
<dbReference type="SUPFAM" id="SSF81383">
    <property type="entry name" value="F-box domain"/>
    <property type="match status" value="1"/>
</dbReference>
<dbReference type="Proteomes" id="UP001293593">
    <property type="component" value="Unassembled WGS sequence"/>
</dbReference>
<dbReference type="InterPro" id="IPR050796">
    <property type="entry name" value="SCF_F-box_component"/>
</dbReference>
<proteinExistence type="predicted"/>
<protein>
    <recommendedName>
        <fullName evidence="1">F-box domain-containing protein</fullName>
    </recommendedName>
</protein>
<dbReference type="PANTHER" id="PTHR31672:SF13">
    <property type="entry name" value="F-BOX PROTEIN CPR30-LIKE"/>
    <property type="match status" value="1"/>
</dbReference>
<dbReference type="EMBL" id="JAWXYG010000011">
    <property type="protein sequence ID" value="KAK4259409.1"/>
    <property type="molecule type" value="Genomic_DNA"/>
</dbReference>